<dbReference type="AlphaFoldDB" id="A0AAE0TH80"/>
<organism evidence="2 3">
    <name type="scientific">Potamilus streckersoni</name>
    <dbReference type="NCBI Taxonomy" id="2493646"/>
    <lineage>
        <taxon>Eukaryota</taxon>
        <taxon>Metazoa</taxon>
        <taxon>Spiralia</taxon>
        <taxon>Lophotrochozoa</taxon>
        <taxon>Mollusca</taxon>
        <taxon>Bivalvia</taxon>
        <taxon>Autobranchia</taxon>
        <taxon>Heteroconchia</taxon>
        <taxon>Palaeoheterodonta</taxon>
        <taxon>Unionida</taxon>
        <taxon>Unionoidea</taxon>
        <taxon>Unionidae</taxon>
        <taxon>Ambleminae</taxon>
        <taxon>Lampsilini</taxon>
        <taxon>Potamilus</taxon>
    </lineage>
</organism>
<keyword evidence="1" id="KW-0732">Signal</keyword>
<reference evidence="2" key="1">
    <citation type="journal article" date="2021" name="Genome Biol. Evol.">
        <title>A High-Quality Reference Genome for a Parasitic Bivalve with Doubly Uniparental Inheritance (Bivalvia: Unionida).</title>
        <authorList>
            <person name="Smith C.H."/>
        </authorList>
    </citation>
    <scope>NUCLEOTIDE SEQUENCE</scope>
    <source>
        <strain evidence="2">CHS0354</strain>
    </source>
</reference>
<protein>
    <submittedName>
        <fullName evidence="2">Uncharacterized protein</fullName>
    </submittedName>
</protein>
<name>A0AAE0TH80_9BIVA</name>
<evidence type="ECO:0000313" key="2">
    <source>
        <dbReference type="EMBL" id="KAK3610325.1"/>
    </source>
</evidence>
<accession>A0AAE0TH80</accession>
<evidence type="ECO:0000256" key="1">
    <source>
        <dbReference type="SAM" id="SignalP"/>
    </source>
</evidence>
<reference evidence="2" key="3">
    <citation type="submission" date="2023-05" db="EMBL/GenBank/DDBJ databases">
        <authorList>
            <person name="Smith C.H."/>
        </authorList>
    </citation>
    <scope>NUCLEOTIDE SEQUENCE</scope>
    <source>
        <strain evidence="2">CHS0354</strain>
        <tissue evidence="2">Mantle</tissue>
    </source>
</reference>
<proteinExistence type="predicted"/>
<sequence>MVLLRFLVVELALLGLHVWPAMTAQECTDAVPDDVLLEADFFPANAVTYYPERILTDLLSRQPAVIQESIRSSQNETEATIRENFILNEYYYDVCPSYSFVLPRKWWFFFFDNNAIKCFSLQPIYLSSCKTHYCSWNSIYKYYWWYQCVPEWRYQYFWAVCVDQNGTWSIRYLKRRLPACCNCKRYYRYSVDRCKVTENVLN</sequence>
<dbReference type="EMBL" id="JAEAOA010001777">
    <property type="protein sequence ID" value="KAK3610325.1"/>
    <property type="molecule type" value="Genomic_DNA"/>
</dbReference>
<gene>
    <name evidence="2" type="ORF">CHS0354_029794</name>
</gene>
<reference evidence="2" key="2">
    <citation type="journal article" date="2021" name="Genome Biol. Evol.">
        <title>Developing a high-quality reference genome for a parasitic bivalve with doubly uniparental inheritance (Bivalvia: Unionida).</title>
        <authorList>
            <person name="Smith C.H."/>
        </authorList>
    </citation>
    <scope>NUCLEOTIDE SEQUENCE</scope>
    <source>
        <strain evidence="2">CHS0354</strain>
        <tissue evidence="2">Mantle</tissue>
    </source>
</reference>
<dbReference type="Proteomes" id="UP001195483">
    <property type="component" value="Unassembled WGS sequence"/>
</dbReference>
<feature type="chain" id="PRO_5042005083" evidence="1">
    <location>
        <begin position="24"/>
        <end position="202"/>
    </location>
</feature>
<comment type="caution">
    <text evidence="2">The sequence shown here is derived from an EMBL/GenBank/DDBJ whole genome shotgun (WGS) entry which is preliminary data.</text>
</comment>
<evidence type="ECO:0000313" key="3">
    <source>
        <dbReference type="Proteomes" id="UP001195483"/>
    </source>
</evidence>
<feature type="signal peptide" evidence="1">
    <location>
        <begin position="1"/>
        <end position="23"/>
    </location>
</feature>
<keyword evidence="3" id="KW-1185">Reference proteome</keyword>